<feature type="transmembrane region" description="Helical" evidence="2">
    <location>
        <begin position="61"/>
        <end position="81"/>
    </location>
</feature>
<feature type="transmembrane region" description="Helical" evidence="2">
    <location>
        <begin position="88"/>
        <end position="108"/>
    </location>
</feature>
<keyword evidence="2" id="KW-1133">Transmembrane helix</keyword>
<sequence>MTSSPLPPSPLLLFRTLSFATSIGIITLSAITPVHPSNPPPLPHPQHTSCSPSGSKHPLDIVPAILGITTTLISLLAWFVQGLDFTKCYLFFTLLDFQMALGVLVSMLRFSTSPAGAAAAGAGGGGRGLDAVTLHNKKIRKDNASIPSTLSTPSTAEETPTTLPYVTNVNPPQISPKSHTRTTPSVSYCIIV</sequence>
<dbReference type="EMBL" id="ML120376">
    <property type="protein sequence ID" value="RPB01010.1"/>
    <property type="molecule type" value="Genomic_DNA"/>
</dbReference>
<dbReference type="Proteomes" id="UP000276215">
    <property type="component" value="Unassembled WGS sequence"/>
</dbReference>
<gene>
    <name evidence="3" type="ORF">L873DRAFT_1842670</name>
</gene>
<keyword evidence="2" id="KW-0472">Membrane</keyword>
<keyword evidence="4" id="KW-1185">Reference proteome</keyword>
<organism evidence="3 4">
    <name type="scientific">Choiromyces venosus 120613-1</name>
    <dbReference type="NCBI Taxonomy" id="1336337"/>
    <lineage>
        <taxon>Eukaryota</taxon>
        <taxon>Fungi</taxon>
        <taxon>Dikarya</taxon>
        <taxon>Ascomycota</taxon>
        <taxon>Pezizomycotina</taxon>
        <taxon>Pezizomycetes</taxon>
        <taxon>Pezizales</taxon>
        <taxon>Tuberaceae</taxon>
        <taxon>Choiromyces</taxon>
    </lineage>
</organism>
<feature type="region of interest" description="Disordered" evidence="1">
    <location>
        <begin position="144"/>
        <end position="180"/>
    </location>
</feature>
<feature type="transmembrane region" description="Helical" evidence="2">
    <location>
        <begin position="12"/>
        <end position="31"/>
    </location>
</feature>
<evidence type="ECO:0000313" key="3">
    <source>
        <dbReference type="EMBL" id="RPB01010.1"/>
    </source>
</evidence>
<evidence type="ECO:0000313" key="4">
    <source>
        <dbReference type="Proteomes" id="UP000276215"/>
    </source>
</evidence>
<evidence type="ECO:0000256" key="2">
    <source>
        <dbReference type="SAM" id="Phobius"/>
    </source>
</evidence>
<name>A0A3N4JRT3_9PEZI</name>
<reference evidence="3 4" key="1">
    <citation type="journal article" date="2018" name="Nat. Ecol. Evol.">
        <title>Pezizomycetes genomes reveal the molecular basis of ectomycorrhizal truffle lifestyle.</title>
        <authorList>
            <person name="Murat C."/>
            <person name="Payen T."/>
            <person name="Noel B."/>
            <person name="Kuo A."/>
            <person name="Morin E."/>
            <person name="Chen J."/>
            <person name="Kohler A."/>
            <person name="Krizsan K."/>
            <person name="Balestrini R."/>
            <person name="Da Silva C."/>
            <person name="Montanini B."/>
            <person name="Hainaut M."/>
            <person name="Levati E."/>
            <person name="Barry K.W."/>
            <person name="Belfiori B."/>
            <person name="Cichocki N."/>
            <person name="Clum A."/>
            <person name="Dockter R.B."/>
            <person name="Fauchery L."/>
            <person name="Guy J."/>
            <person name="Iotti M."/>
            <person name="Le Tacon F."/>
            <person name="Lindquist E.A."/>
            <person name="Lipzen A."/>
            <person name="Malagnac F."/>
            <person name="Mello A."/>
            <person name="Molinier V."/>
            <person name="Miyauchi S."/>
            <person name="Poulain J."/>
            <person name="Riccioni C."/>
            <person name="Rubini A."/>
            <person name="Sitrit Y."/>
            <person name="Splivallo R."/>
            <person name="Traeger S."/>
            <person name="Wang M."/>
            <person name="Zifcakova L."/>
            <person name="Wipf D."/>
            <person name="Zambonelli A."/>
            <person name="Paolocci F."/>
            <person name="Nowrousian M."/>
            <person name="Ottonello S."/>
            <person name="Baldrian P."/>
            <person name="Spatafora J.W."/>
            <person name="Henrissat B."/>
            <person name="Nagy L.G."/>
            <person name="Aury J.M."/>
            <person name="Wincker P."/>
            <person name="Grigoriev I.V."/>
            <person name="Bonfante P."/>
            <person name="Martin F.M."/>
        </authorList>
    </citation>
    <scope>NUCLEOTIDE SEQUENCE [LARGE SCALE GENOMIC DNA]</scope>
    <source>
        <strain evidence="3 4">120613-1</strain>
    </source>
</reference>
<feature type="compositionally biased region" description="Low complexity" evidence="1">
    <location>
        <begin position="147"/>
        <end position="164"/>
    </location>
</feature>
<feature type="region of interest" description="Disordered" evidence="1">
    <location>
        <begin position="36"/>
        <end position="55"/>
    </location>
</feature>
<protein>
    <submittedName>
        <fullName evidence="3">Uncharacterized protein</fullName>
    </submittedName>
</protein>
<feature type="compositionally biased region" description="Polar residues" evidence="1">
    <location>
        <begin position="165"/>
        <end position="180"/>
    </location>
</feature>
<accession>A0A3N4JRT3</accession>
<proteinExistence type="predicted"/>
<dbReference type="AlphaFoldDB" id="A0A3N4JRT3"/>
<evidence type="ECO:0000256" key="1">
    <source>
        <dbReference type="SAM" id="MobiDB-lite"/>
    </source>
</evidence>
<keyword evidence="2" id="KW-0812">Transmembrane</keyword>